<dbReference type="PANTHER" id="PTHR13833:SF71">
    <property type="entry name" value="NHL DOMAIN-CONTAINING PROTEIN"/>
    <property type="match status" value="1"/>
</dbReference>
<evidence type="ECO:0000313" key="2">
    <source>
        <dbReference type="EMBL" id="KAL2534340.1"/>
    </source>
</evidence>
<name>A0ABD1VAH8_9LAMI</name>
<dbReference type="Proteomes" id="UP001604336">
    <property type="component" value="Unassembled WGS sequence"/>
</dbReference>
<feature type="region of interest" description="Disordered" evidence="1">
    <location>
        <begin position="1"/>
        <end position="21"/>
    </location>
</feature>
<organism evidence="2 3">
    <name type="scientific">Abeliophyllum distichum</name>
    <dbReference type="NCBI Taxonomy" id="126358"/>
    <lineage>
        <taxon>Eukaryota</taxon>
        <taxon>Viridiplantae</taxon>
        <taxon>Streptophyta</taxon>
        <taxon>Embryophyta</taxon>
        <taxon>Tracheophyta</taxon>
        <taxon>Spermatophyta</taxon>
        <taxon>Magnoliopsida</taxon>
        <taxon>eudicotyledons</taxon>
        <taxon>Gunneridae</taxon>
        <taxon>Pentapetalae</taxon>
        <taxon>asterids</taxon>
        <taxon>lamiids</taxon>
        <taxon>Lamiales</taxon>
        <taxon>Oleaceae</taxon>
        <taxon>Forsythieae</taxon>
        <taxon>Abeliophyllum</taxon>
    </lineage>
</organism>
<evidence type="ECO:0000313" key="3">
    <source>
        <dbReference type="Proteomes" id="UP001604336"/>
    </source>
</evidence>
<dbReference type="Gene3D" id="2.120.10.30">
    <property type="entry name" value="TolB, C-terminal domain"/>
    <property type="match status" value="1"/>
</dbReference>
<dbReference type="EMBL" id="JBFOLK010000002">
    <property type="protein sequence ID" value="KAL2534340.1"/>
    <property type="molecule type" value="Genomic_DNA"/>
</dbReference>
<dbReference type="PANTHER" id="PTHR13833">
    <property type="match status" value="1"/>
</dbReference>
<comment type="caution">
    <text evidence="2">The sequence shown here is derived from an EMBL/GenBank/DDBJ whole genome shotgun (WGS) entry which is preliminary data.</text>
</comment>
<gene>
    <name evidence="2" type="ORF">Adt_07691</name>
</gene>
<dbReference type="AlphaFoldDB" id="A0ABD1VAH8"/>
<dbReference type="InterPro" id="IPR011042">
    <property type="entry name" value="6-blade_b-propeller_TolB-like"/>
</dbReference>
<sequence length="108" mass="12062">MASQGPNNTHNAAHVPGQAQGLLPEEFKDQLTYGLGDFYNVESVIKRLAGNGQRGYVDDDLDSAMFDRPKSFAVDYRENVYVADKNNYTIKKITKSSIVKCRATKCRV</sequence>
<feature type="compositionally biased region" description="Polar residues" evidence="1">
    <location>
        <begin position="1"/>
        <end position="11"/>
    </location>
</feature>
<reference evidence="3" key="1">
    <citation type="submission" date="2024-07" db="EMBL/GenBank/DDBJ databases">
        <title>Two chromosome-level genome assemblies of Korean endemic species Abeliophyllum distichum and Forsythia ovata (Oleaceae).</title>
        <authorList>
            <person name="Jang H."/>
        </authorList>
    </citation>
    <scope>NUCLEOTIDE SEQUENCE [LARGE SCALE GENOMIC DNA]</scope>
</reference>
<protein>
    <submittedName>
        <fullName evidence="2">NHL domain-containing protein</fullName>
    </submittedName>
</protein>
<keyword evidence="3" id="KW-1185">Reference proteome</keyword>
<evidence type="ECO:0000256" key="1">
    <source>
        <dbReference type="SAM" id="MobiDB-lite"/>
    </source>
</evidence>
<accession>A0ABD1VAH8</accession>
<proteinExistence type="predicted"/>